<proteinExistence type="predicted"/>
<dbReference type="PATRIC" id="fig|1028800.3.peg.3071"/>
<name>A0A068STJ4_NEOGA</name>
<sequence>MMEMETRVRRLFDEYGRTSNDALKDAASVNIAGIAAFFAAYFVGSTPQAVFGGANDAAFRDVIPQGFARYREVGGKRMDITGVKITCLNDLHALAEIGWDFSYVNKAGEAGNVRFTNFYLVTVADGAPRIFAYITGDEEKAMRDHGLA</sequence>
<organism evidence="1 2">
    <name type="scientific">Neorhizobium galegae bv. orientalis str. HAMBI 540</name>
    <dbReference type="NCBI Taxonomy" id="1028800"/>
    <lineage>
        <taxon>Bacteria</taxon>
        <taxon>Pseudomonadati</taxon>
        <taxon>Pseudomonadota</taxon>
        <taxon>Alphaproteobacteria</taxon>
        <taxon>Hyphomicrobiales</taxon>
        <taxon>Rhizobiaceae</taxon>
        <taxon>Rhizobium/Agrobacterium group</taxon>
        <taxon>Neorhizobium</taxon>
    </lineage>
</organism>
<dbReference type="GeneID" id="24259761"/>
<dbReference type="RefSeq" id="WP_038589396.1">
    <property type="nucleotide sequence ID" value="NZ_HG938353.1"/>
</dbReference>
<keyword evidence="2" id="KW-1185">Reference proteome</keyword>
<dbReference type="HOGENOM" id="CLU_122942_0_0_5"/>
<dbReference type="KEGG" id="ngg:RG540_CH30290"/>
<reference evidence="2" key="1">
    <citation type="journal article" date="2014" name="BMC Genomics">
        <title>Genome sequencing of two Neorhizobium galegae strains reveals a noeT gene responsible for the unusual acetylation of the nodulation factors.</title>
        <authorList>
            <person name="Osterman J."/>
            <person name="Marsh J."/>
            <person name="Laine P.K."/>
            <person name="Zeng Z."/>
            <person name="Alatalo E."/>
            <person name="Sullivan J.T."/>
            <person name="Young J.P."/>
            <person name="Thomas-Oates J."/>
            <person name="Paulin L."/>
            <person name="Lindstrom K."/>
        </authorList>
    </citation>
    <scope>NUCLEOTIDE SEQUENCE [LARGE SCALE GENOMIC DNA]</scope>
    <source>
        <strain evidence="2">HAMBI 540</strain>
    </source>
</reference>
<dbReference type="eggNOG" id="ENOG50337EM">
    <property type="taxonomic scope" value="Bacteria"/>
</dbReference>
<dbReference type="Proteomes" id="UP000028181">
    <property type="component" value="Chromosome I"/>
</dbReference>
<protein>
    <recommendedName>
        <fullName evidence="3">Nuclear transport factor 2 family protein</fullName>
    </recommendedName>
</protein>
<dbReference type="AlphaFoldDB" id="A0A068STJ4"/>
<evidence type="ECO:0000313" key="1">
    <source>
        <dbReference type="EMBL" id="CDN49194.1"/>
    </source>
</evidence>
<gene>
    <name evidence="1" type="ORF">RG540_CH30290</name>
</gene>
<evidence type="ECO:0000313" key="2">
    <source>
        <dbReference type="Proteomes" id="UP000028181"/>
    </source>
</evidence>
<dbReference type="EMBL" id="HG938353">
    <property type="protein sequence ID" value="CDN49194.1"/>
    <property type="molecule type" value="Genomic_DNA"/>
</dbReference>
<dbReference type="OrthoDB" id="667202at2"/>
<evidence type="ECO:0008006" key="3">
    <source>
        <dbReference type="Google" id="ProtNLM"/>
    </source>
</evidence>
<accession>A0A068STJ4</accession>